<evidence type="ECO:0000313" key="2">
    <source>
        <dbReference type="Proteomes" id="UP001331761"/>
    </source>
</evidence>
<keyword evidence="2" id="KW-1185">Reference proteome</keyword>
<dbReference type="AlphaFoldDB" id="A0AAN8FXP8"/>
<feature type="non-terminal residue" evidence="1">
    <location>
        <position position="168"/>
    </location>
</feature>
<dbReference type="Proteomes" id="UP001331761">
    <property type="component" value="Unassembled WGS sequence"/>
</dbReference>
<evidence type="ECO:0000313" key="1">
    <source>
        <dbReference type="EMBL" id="KAK5972503.1"/>
    </source>
</evidence>
<proteinExistence type="predicted"/>
<reference evidence="1 2" key="1">
    <citation type="submission" date="2019-10" db="EMBL/GenBank/DDBJ databases">
        <title>Assembly and Annotation for the nematode Trichostrongylus colubriformis.</title>
        <authorList>
            <person name="Martin J."/>
        </authorList>
    </citation>
    <scope>NUCLEOTIDE SEQUENCE [LARGE SCALE GENOMIC DNA]</scope>
    <source>
        <strain evidence="1">G859</strain>
        <tissue evidence="1">Whole worm</tissue>
    </source>
</reference>
<sequence length="168" mass="18527">MSAEAMLHSYVVSYHLPLAVVRLSNGLINDSLVRRLQSSGTNVNLITVEDAIRGIMAAVDRAQNAEVWNIGGQKDYFVDEVKQFVSGKDVTLTSQPTKFSTEKATRELNFRAQDDVIKALTTLRNPPQPVQSSGSAAKIMLFGSKGWIGRQFVQLLQEKNIVYVEAAT</sequence>
<dbReference type="SUPFAM" id="SSF51735">
    <property type="entry name" value="NAD(P)-binding Rossmann-fold domains"/>
    <property type="match status" value="1"/>
</dbReference>
<gene>
    <name evidence="1" type="ORF">GCK32_017908</name>
</gene>
<dbReference type="InterPro" id="IPR036291">
    <property type="entry name" value="NAD(P)-bd_dom_sf"/>
</dbReference>
<comment type="caution">
    <text evidence="1">The sequence shown here is derived from an EMBL/GenBank/DDBJ whole genome shotgun (WGS) entry which is preliminary data.</text>
</comment>
<name>A0AAN8FXP8_TRICO</name>
<protein>
    <submittedName>
        <fullName evidence="1">Uncharacterized protein</fullName>
    </submittedName>
</protein>
<organism evidence="1 2">
    <name type="scientific">Trichostrongylus colubriformis</name>
    <name type="common">Black scour worm</name>
    <dbReference type="NCBI Taxonomy" id="6319"/>
    <lineage>
        <taxon>Eukaryota</taxon>
        <taxon>Metazoa</taxon>
        <taxon>Ecdysozoa</taxon>
        <taxon>Nematoda</taxon>
        <taxon>Chromadorea</taxon>
        <taxon>Rhabditida</taxon>
        <taxon>Rhabditina</taxon>
        <taxon>Rhabditomorpha</taxon>
        <taxon>Strongyloidea</taxon>
        <taxon>Trichostrongylidae</taxon>
        <taxon>Trichostrongylus</taxon>
    </lineage>
</organism>
<accession>A0AAN8FXP8</accession>
<dbReference type="Gene3D" id="3.40.50.720">
    <property type="entry name" value="NAD(P)-binding Rossmann-like Domain"/>
    <property type="match status" value="1"/>
</dbReference>
<dbReference type="EMBL" id="WIXE01016592">
    <property type="protein sequence ID" value="KAK5972503.1"/>
    <property type="molecule type" value="Genomic_DNA"/>
</dbReference>